<dbReference type="EMBL" id="JAUOEK010000068">
    <property type="protein sequence ID" value="MDO5969263.1"/>
    <property type="molecule type" value="Genomic_DNA"/>
</dbReference>
<evidence type="ECO:0000259" key="4">
    <source>
        <dbReference type="Pfam" id="PF04542"/>
    </source>
</evidence>
<evidence type="ECO:0000256" key="1">
    <source>
        <dbReference type="ARBA" id="ARBA00023015"/>
    </source>
</evidence>
<name>A0ABT8W841_9FLAO</name>
<keyword evidence="1" id="KW-0805">Transcription regulation</keyword>
<dbReference type="InterPro" id="IPR013325">
    <property type="entry name" value="RNA_pol_sigma_r2"/>
</dbReference>
<dbReference type="InterPro" id="IPR039425">
    <property type="entry name" value="RNA_pol_sigma-70-like"/>
</dbReference>
<dbReference type="Proteomes" id="UP001176883">
    <property type="component" value="Unassembled WGS sequence"/>
</dbReference>
<dbReference type="RefSeq" id="WP_303276951.1">
    <property type="nucleotide sequence ID" value="NZ_JAUOEK010000068.1"/>
</dbReference>
<organism evidence="5 6">
    <name type="scientific">Flavivirga aquimarina</name>
    <dbReference type="NCBI Taxonomy" id="2027862"/>
    <lineage>
        <taxon>Bacteria</taxon>
        <taxon>Pseudomonadati</taxon>
        <taxon>Bacteroidota</taxon>
        <taxon>Flavobacteriia</taxon>
        <taxon>Flavobacteriales</taxon>
        <taxon>Flavobacteriaceae</taxon>
        <taxon>Flavivirga</taxon>
    </lineage>
</organism>
<evidence type="ECO:0000256" key="2">
    <source>
        <dbReference type="ARBA" id="ARBA00023082"/>
    </source>
</evidence>
<keyword evidence="3" id="KW-0804">Transcription</keyword>
<accession>A0ABT8W841</accession>
<keyword evidence="6" id="KW-1185">Reference proteome</keyword>
<dbReference type="Gene3D" id="1.10.1740.10">
    <property type="match status" value="1"/>
</dbReference>
<feature type="domain" description="RNA polymerase sigma-70 region 2" evidence="4">
    <location>
        <begin position="14"/>
        <end position="80"/>
    </location>
</feature>
<proteinExistence type="predicted"/>
<dbReference type="PANTHER" id="PTHR43133">
    <property type="entry name" value="RNA POLYMERASE ECF-TYPE SIGMA FACTO"/>
    <property type="match status" value="1"/>
</dbReference>
<dbReference type="SUPFAM" id="SSF88946">
    <property type="entry name" value="Sigma2 domain of RNA polymerase sigma factors"/>
    <property type="match status" value="1"/>
</dbReference>
<dbReference type="Pfam" id="PF04542">
    <property type="entry name" value="Sigma70_r2"/>
    <property type="match status" value="1"/>
</dbReference>
<dbReference type="InterPro" id="IPR007627">
    <property type="entry name" value="RNA_pol_sigma70_r2"/>
</dbReference>
<reference evidence="5" key="1">
    <citation type="submission" date="2023-07" db="EMBL/GenBank/DDBJ databases">
        <title>Two novel species in the genus Flavivirga.</title>
        <authorList>
            <person name="Kwon K."/>
        </authorList>
    </citation>
    <scope>NUCLEOTIDE SEQUENCE</scope>
    <source>
        <strain evidence="5">KCTC 52353</strain>
    </source>
</reference>
<evidence type="ECO:0000313" key="6">
    <source>
        <dbReference type="Proteomes" id="UP001176883"/>
    </source>
</evidence>
<evidence type="ECO:0000313" key="5">
    <source>
        <dbReference type="EMBL" id="MDO5969263.1"/>
    </source>
</evidence>
<dbReference type="InterPro" id="IPR014284">
    <property type="entry name" value="RNA_pol_sigma-70_dom"/>
</dbReference>
<sequence>MNKNKLTLNQLKVLFEGLYPQLCVFAYKYLNNLETSKDMVQAVFVKVWEDKTEFLNENHATGYFYKSVKNTCLDYLKSKQGESTMPYELVALENYDTEAFFMSTAVGIETTAVIENALNKLPEEAAKLIRQSIKDYRN</sequence>
<dbReference type="NCBIfam" id="TIGR02937">
    <property type="entry name" value="sigma70-ECF"/>
    <property type="match status" value="1"/>
</dbReference>
<protein>
    <submittedName>
        <fullName evidence="5">Sigma-70 family RNA polymerase sigma factor</fullName>
    </submittedName>
</protein>
<dbReference type="PANTHER" id="PTHR43133:SF46">
    <property type="entry name" value="RNA POLYMERASE SIGMA-70 FACTOR ECF SUBFAMILY"/>
    <property type="match status" value="1"/>
</dbReference>
<evidence type="ECO:0000256" key="3">
    <source>
        <dbReference type="ARBA" id="ARBA00023163"/>
    </source>
</evidence>
<comment type="caution">
    <text evidence="5">The sequence shown here is derived from an EMBL/GenBank/DDBJ whole genome shotgun (WGS) entry which is preliminary data.</text>
</comment>
<gene>
    <name evidence="5" type="ORF">Q4Q35_05530</name>
</gene>
<keyword evidence="2" id="KW-0731">Sigma factor</keyword>